<dbReference type="AlphaFoldDB" id="A0A1H6YVT0"/>
<protein>
    <submittedName>
        <fullName evidence="1">Uncharacterized protein</fullName>
    </submittedName>
</protein>
<dbReference type="Proteomes" id="UP000183077">
    <property type="component" value="Unassembled WGS sequence"/>
</dbReference>
<evidence type="ECO:0000313" key="2">
    <source>
        <dbReference type="Proteomes" id="UP000183077"/>
    </source>
</evidence>
<dbReference type="GeneID" id="82258884"/>
<gene>
    <name evidence="1" type="ORF">SAMN04488018_1425</name>
</gene>
<evidence type="ECO:0000313" key="1">
    <source>
        <dbReference type="EMBL" id="SEJ43117.1"/>
    </source>
</evidence>
<dbReference type="EMBL" id="FNYS01000042">
    <property type="protein sequence ID" value="SEJ43117.1"/>
    <property type="molecule type" value="Genomic_DNA"/>
</dbReference>
<sequence>MIIQKKTIQKLRELINEETEYRSGPQLVDFFNDLGFNDVYGQGFPSRWLYTENNLVKINGTPELDKCLRSVFSPLNFIGRFNELDSHIAIFNEYLSFDNWIVIRNGKEITFQKIDDAYFNKNSSHEVHDKEIKEDQFLNRVFSEVDLDKLELEYSITEILKLRIEEIENCLASNSPLSVIFLCGSTLEGILLGVATKFPKEFNTANSTPKNDEGKPRQFQEWNLNSFINVAYENNILREDVKKFSHTLRDFRNYIHPYQQLYSGFNPDIHTARISLQVLRAAINQIMNYKK</sequence>
<name>A0A1H6YVT0_9FLAO</name>
<proteinExistence type="predicted"/>
<accession>A0A1H6YVT0</accession>
<reference evidence="1 2" key="1">
    <citation type="submission" date="2016-10" db="EMBL/GenBank/DDBJ databases">
        <authorList>
            <person name="de Groot N.N."/>
        </authorList>
    </citation>
    <scope>NUCLEOTIDE SEQUENCE [LARGE SCALE GENOMIC DNA]</scope>
    <source>
        <strain evidence="1 2">DSM 23048</strain>
    </source>
</reference>
<organism evidence="1 2">
    <name type="scientific">Myroides marinus</name>
    <dbReference type="NCBI Taxonomy" id="703342"/>
    <lineage>
        <taxon>Bacteria</taxon>
        <taxon>Pseudomonadati</taxon>
        <taxon>Bacteroidota</taxon>
        <taxon>Flavobacteriia</taxon>
        <taxon>Flavobacteriales</taxon>
        <taxon>Flavobacteriaceae</taxon>
        <taxon>Myroides</taxon>
    </lineage>
</organism>
<dbReference type="RefSeq" id="WP_074748455.1">
    <property type="nucleotide sequence ID" value="NZ_FNYS01000042.1"/>
</dbReference>